<evidence type="ECO:0000313" key="2">
    <source>
        <dbReference type="Proteomes" id="UP000462621"/>
    </source>
</evidence>
<dbReference type="PANTHER" id="PTHR30087">
    <property type="entry name" value="INNER MEMBRANE PROTEIN"/>
    <property type="match status" value="1"/>
</dbReference>
<dbReference type="InterPro" id="IPR007553">
    <property type="entry name" value="2-thiour_desulf"/>
</dbReference>
<dbReference type="RefSeq" id="WP_161155517.1">
    <property type="nucleotide sequence ID" value="NZ_WEKT01000017.1"/>
</dbReference>
<dbReference type="Pfam" id="PF04463">
    <property type="entry name" value="2-thiour_desulf"/>
    <property type="match status" value="1"/>
</dbReference>
<evidence type="ECO:0000313" key="1">
    <source>
        <dbReference type="EMBL" id="MZI93753.1"/>
    </source>
</evidence>
<protein>
    <submittedName>
        <fullName evidence="1">DUF523 domain-containing protein</fullName>
    </submittedName>
</protein>
<dbReference type="Proteomes" id="UP000462621">
    <property type="component" value="Unassembled WGS sequence"/>
</dbReference>
<dbReference type="EMBL" id="WEKT01000017">
    <property type="protein sequence ID" value="MZI93753.1"/>
    <property type="molecule type" value="Genomic_DNA"/>
</dbReference>
<reference evidence="1 2" key="1">
    <citation type="submission" date="2019-10" db="EMBL/GenBank/DDBJ databases">
        <title>Vibrio sp. nov. isolated from a shrimp pond.</title>
        <authorList>
            <person name="Gomez-Gil B."/>
            <person name="Enciso-Ibarra J."/>
            <person name="Enciso-Ibarra K."/>
            <person name="Bolan-Mejia C."/>
        </authorList>
    </citation>
    <scope>NUCLEOTIDE SEQUENCE [LARGE SCALE GENOMIC DNA]</scope>
    <source>
        <strain evidence="1 2">CAIM 722</strain>
    </source>
</reference>
<keyword evidence="2" id="KW-1185">Reference proteome</keyword>
<accession>A0A7X4LKP5</accession>
<dbReference type="AlphaFoldDB" id="A0A7X4LKP5"/>
<name>A0A7X4LKP5_9VIBR</name>
<sequence>MEKVLVSACLMGQKVRYDGSDVKEESDAFQQLVSMYDVVAFCPEVAGGLPIPRVPAEIVGGTSSDVLAGKAKVLSKDGVDVTDAFVKGAQKTLQLCLEQGITQAFLTEKSPSCGSSQVYNGAFSGTKIIGQGITTALLRQNGITVHNQHQVNL</sequence>
<comment type="caution">
    <text evidence="1">The sequence shown here is derived from an EMBL/GenBank/DDBJ whole genome shotgun (WGS) entry which is preliminary data.</text>
</comment>
<proteinExistence type="predicted"/>
<organism evidence="1 2">
    <name type="scientific">Vibrio eleionomae</name>
    <dbReference type="NCBI Taxonomy" id="2653505"/>
    <lineage>
        <taxon>Bacteria</taxon>
        <taxon>Pseudomonadati</taxon>
        <taxon>Pseudomonadota</taxon>
        <taxon>Gammaproteobacteria</taxon>
        <taxon>Vibrionales</taxon>
        <taxon>Vibrionaceae</taxon>
        <taxon>Vibrio</taxon>
    </lineage>
</organism>
<dbReference type="PANTHER" id="PTHR30087:SF1">
    <property type="entry name" value="HYPOTHETICAL CYTOSOLIC PROTEIN"/>
    <property type="match status" value="1"/>
</dbReference>
<gene>
    <name evidence="1" type="ORF">F9817_11175</name>
</gene>